<reference evidence="7 8" key="1">
    <citation type="submission" date="2015-04" db="EMBL/GenBank/DDBJ databases">
        <title>Complete genome sequence of Schizopora paradoxa KUC8140, a cosmopolitan wood degrader in East Asia.</title>
        <authorList>
            <consortium name="DOE Joint Genome Institute"/>
            <person name="Min B."/>
            <person name="Park H."/>
            <person name="Jang Y."/>
            <person name="Kim J.-J."/>
            <person name="Kim K.H."/>
            <person name="Pangilinan J."/>
            <person name="Lipzen A."/>
            <person name="Riley R."/>
            <person name="Grigoriev I.V."/>
            <person name="Spatafora J.W."/>
            <person name="Choi I.-G."/>
        </authorList>
    </citation>
    <scope>NUCLEOTIDE SEQUENCE [LARGE SCALE GENOMIC DNA]</scope>
    <source>
        <strain evidence="7 8">KUC8140</strain>
    </source>
</reference>
<organism evidence="7 8">
    <name type="scientific">Schizopora paradoxa</name>
    <dbReference type="NCBI Taxonomy" id="27342"/>
    <lineage>
        <taxon>Eukaryota</taxon>
        <taxon>Fungi</taxon>
        <taxon>Dikarya</taxon>
        <taxon>Basidiomycota</taxon>
        <taxon>Agaricomycotina</taxon>
        <taxon>Agaricomycetes</taxon>
        <taxon>Hymenochaetales</taxon>
        <taxon>Schizoporaceae</taxon>
        <taxon>Schizopora</taxon>
    </lineage>
</organism>
<evidence type="ECO:0000259" key="6">
    <source>
        <dbReference type="Pfam" id="PF00150"/>
    </source>
</evidence>
<evidence type="ECO:0000256" key="2">
    <source>
        <dbReference type="ARBA" id="ARBA00022801"/>
    </source>
</evidence>
<dbReference type="InParanoid" id="A0A0H2S8C1"/>
<evidence type="ECO:0000256" key="3">
    <source>
        <dbReference type="ARBA" id="ARBA00023295"/>
    </source>
</evidence>
<dbReference type="InterPro" id="IPR001547">
    <property type="entry name" value="Glyco_hydro_5"/>
</dbReference>
<evidence type="ECO:0000256" key="5">
    <source>
        <dbReference type="SAM" id="SignalP"/>
    </source>
</evidence>
<dbReference type="SUPFAM" id="SSF51445">
    <property type="entry name" value="(Trans)glycosidases"/>
    <property type="match status" value="1"/>
</dbReference>
<dbReference type="GO" id="GO:0009986">
    <property type="term" value="C:cell surface"/>
    <property type="evidence" value="ECO:0007669"/>
    <property type="project" value="TreeGrafter"/>
</dbReference>
<keyword evidence="2 4" id="KW-0378">Hydrolase</keyword>
<dbReference type="InterPro" id="IPR050386">
    <property type="entry name" value="Glycosyl_hydrolase_5"/>
</dbReference>
<protein>
    <submittedName>
        <fullName evidence="7">Exo-beta-1,3-glucanase</fullName>
    </submittedName>
</protein>
<dbReference type="InterPro" id="IPR017853">
    <property type="entry name" value="GH"/>
</dbReference>
<dbReference type="GO" id="GO:0008422">
    <property type="term" value="F:beta-glucosidase activity"/>
    <property type="evidence" value="ECO:0007669"/>
    <property type="project" value="TreeGrafter"/>
</dbReference>
<evidence type="ECO:0000313" key="7">
    <source>
        <dbReference type="EMBL" id="KLO20179.1"/>
    </source>
</evidence>
<keyword evidence="3 4" id="KW-0326">Glycosidase</keyword>
<feature type="chain" id="PRO_5005202084" evidence="5">
    <location>
        <begin position="22"/>
        <end position="423"/>
    </location>
</feature>
<dbReference type="Pfam" id="PF00150">
    <property type="entry name" value="Cellulase"/>
    <property type="match status" value="1"/>
</dbReference>
<feature type="domain" description="Glycoside hydrolase family 5" evidence="6">
    <location>
        <begin position="79"/>
        <end position="315"/>
    </location>
</feature>
<dbReference type="EMBL" id="KQ085883">
    <property type="protein sequence ID" value="KLO20179.1"/>
    <property type="molecule type" value="Genomic_DNA"/>
</dbReference>
<sequence>MLSGLAKPLSVLLALAALARADNPINPGFPYGSEKVRGVNIGGWLVLEPWITPSMFDATGNSAIVDEWTFCLLQNRGTAQASLQNHWQTFYSESDFQQIAAAGLNHVRIPIGYWAFEVGPGEPFIQGQLPFLQDAIGWAGNNGLKVIVDLHGAPGSQNGFDNSGQRLSFPGWHSNATNVQRTDKIMMTIASMFANNPNVVSAIAPLNEPAGFDGDAVLDVVRQYWFDSYGNIRFPFGTSQESNTVVVLHDAFQPLSFWDGFMQPPMWQGVAMDTHQYQVFSDAQVAMSQQQHIQAACALGGELSSFDLWIIVGEWTLAITDCAESLNGRGIGSRFAGTFPGSTEVGSCSGLSGPASSFSSSYKTFLRQFYEAQITAYEEGSGWIMWLWKAQPGTADEWSYQMGLQNGWIPQSPTDRQFPNICN</sequence>
<dbReference type="FunCoup" id="A0A0H2S8C1">
    <property type="interactions" value="33"/>
</dbReference>
<evidence type="ECO:0000313" key="8">
    <source>
        <dbReference type="Proteomes" id="UP000053477"/>
    </source>
</evidence>
<dbReference type="GO" id="GO:0009251">
    <property type="term" value="P:glucan catabolic process"/>
    <property type="evidence" value="ECO:0007669"/>
    <property type="project" value="TreeGrafter"/>
</dbReference>
<dbReference type="STRING" id="27342.A0A0H2S8C1"/>
<name>A0A0H2S8C1_9AGAM</name>
<dbReference type="OrthoDB" id="62120at2759"/>
<dbReference type="Gene3D" id="3.20.20.80">
    <property type="entry name" value="Glycosidases"/>
    <property type="match status" value="1"/>
</dbReference>
<evidence type="ECO:0000256" key="4">
    <source>
        <dbReference type="RuleBase" id="RU361153"/>
    </source>
</evidence>
<evidence type="ECO:0000256" key="1">
    <source>
        <dbReference type="ARBA" id="ARBA00005641"/>
    </source>
</evidence>
<dbReference type="GO" id="GO:0005576">
    <property type="term" value="C:extracellular region"/>
    <property type="evidence" value="ECO:0007669"/>
    <property type="project" value="TreeGrafter"/>
</dbReference>
<gene>
    <name evidence="7" type="ORF">SCHPADRAFT_934781</name>
</gene>
<dbReference type="AlphaFoldDB" id="A0A0H2S8C1"/>
<proteinExistence type="inferred from homology"/>
<dbReference type="PANTHER" id="PTHR31297:SF42">
    <property type="entry name" value="GLYCOSIDE HYDROLASE FAMILY 5 DOMAIN-CONTAINING PROTEIN"/>
    <property type="match status" value="1"/>
</dbReference>
<keyword evidence="5" id="KW-0732">Signal</keyword>
<dbReference type="Proteomes" id="UP000053477">
    <property type="component" value="Unassembled WGS sequence"/>
</dbReference>
<feature type="signal peptide" evidence="5">
    <location>
        <begin position="1"/>
        <end position="21"/>
    </location>
</feature>
<comment type="similarity">
    <text evidence="1 4">Belongs to the glycosyl hydrolase 5 (cellulase A) family.</text>
</comment>
<keyword evidence="8" id="KW-1185">Reference proteome</keyword>
<dbReference type="PANTHER" id="PTHR31297">
    <property type="entry name" value="GLUCAN ENDO-1,6-BETA-GLUCOSIDASE B"/>
    <property type="match status" value="1"/>
</dbReference>
<accession>A0A0H2S8C1</accession>